<feature type="compositionally biased region" description="Polar residues" evidence="1">
    <location>
        <begin position="1"/>
        <end position="10"/>
    </location>
</feature>
<feature type="region of interest" description="Disordered" evidence="1">
    <location>
        <begin position="1"/>
        <end position="41"/>
    </location>
</feature>
<reference evidence="2" key="2">
    <citation type="journal article" date="2015" name="Data Brief">
        <title>Shoot transcriptome of the giant reed, Arundo donax.</title>
        <authorList>
            <person name="Barrero R.A."/>
            <person name="Guerrero F.D."/>
            <person name="Moolhuijzen P."/>
            <person name="Goolsby J.A."/>
            <person name="Tidwell J."/>
            <person name="Bellgard S.E."/>
            <person name="Bellgard M.I."/>
        </authorList>
    </citation>
    <scope>NUCLEOTIDE SEQUENCE</scope>
    <source>
        <tissue evidence="2">Shoot tissue taken approximately 20 cm above the soil surface</tissue>
    </source>
</reference>
<reference evidence="2" key="1">
    <citation type="submission" date="2014-09" db="EMBL/GenBank/DDBJ databases">
        <authorList>
            <person name="Magalhaes I.L.F."/>
            <person name="Oliveira U."/>
            <person name="Santos F.R."/>
            <person name="Vidigal T.H.D.A."/>
            <person name="Brescovit A.D."/>
            <person name="Santos A.J."/>
        </authorList>
    </citation>
    <scope>NUCLEOTIDE SEQUENCE</scope>
    <source>
        <tissue evidence="2">Shoot tissue taken approximately 20 cm above the soil surface</tissue>
    </source>
</reference>
<sequence>MASTRSSPRCATTWPASAPPRSPAPRPTSTGRRSPGRRGWR</sequence>
<organism evidence="2">
    <name type="scientific">Arundo donax</name>
    <name type="common">Giant reed</name>
    <name type="synonym">Donax arundinaceus</name>
    <dbReference type="NCBI Taxonomy" id="35708"/>
    <lineage>
        <taxon>Eukaryota</taxon>
        <taxon>Viridiplantae</taxon>
        <taxon>Streptophyta</taxon>
        <taxon>Embryophyta</taxon>
        <taxon>Tracheophyta</taxon>
        <taxon>Spermatophyta</taxon>
        <taxon>Magnoliopsida</taxon>
        <taxon>Liliopsida</taxon>
        <taxon>Poales</taxon>
        <taxon>Poaceae</taxon>
        <taxon>PACMAD clade</taxon>
        <taxon>Arundinoideae</taxon>
        <taxon>Arundineae</taxon>
        <taxon>Arundo</taxon>
    </lineage>
</organism>
<name>A0A0A9ENE8_ARUDO</name>
<feature type="compositionally biased region" description="Pro residues" evidence="1">
    <location>
        <begin position="17"/>
        <end position="26"/>
    </location>
</feature>
<evidence type="ECO:0000256" key="1">
    <source>
        <dbReference type="SAM" id="MobiDB-lite"/>
    </source>
</evidence>
<protein>
    <submittedName>
        <fullName evidence="2">Uncharacterized protein</fullName>
    </submittedName>
</protein>
<dbReference type="EMBL" id="GBRH01195626">
    <property type="protein sequence ID" value="JAE02270.1"/>
    <property type="molecule type" value="Transcribed_RNA"/>
</dbReference>
<accession>A0A0A9ENE8</accession>
<proteinExistence type="predicted"/>
<evidence type="ECO:0000313" key="2">
    <source>
        <dbReference type="EMBL" id="JAE02270.1"/>
    </source>
</evidence>
<dbReference type="AlphaFoldDB" id="A0A0A9ENE8"/>